<accession>A0ABU3LWR8</accession>
<proteinExistence type="predicted"/>
<evidence type="ECO:0000313" key="2">
    <source>
        <dbReference type="EMBL" id="MDT7843669.1"/>
    </source>
</evidence>
<comment type="caution">
    <text evidence="2">The sequence shown here is derived from an EMBL/GenBank/DDBJ whole genome shotgun (WGS) entry which is preliminary data.</text>
</comment>
<evidence type="ECO:0000313" key="3">
    <source>
        <dbReference type="Proteomes" id="UP001257948"/>
    </source>
</evidence>
<feature type="region of interest" description="Disordered" evidence="1">
    <location>
        <begin position="198"/>
        <end position="224"/>
    </location>
</feature>
<name>A0ABU3LWR8_9ACTN</name>
<gene>
    <name evidence="2" type="ORF">RQC66_23390</name>
</gene>
<evidence type="ECO:0008006" key="4">
    <source>
        <dbReference type="Google" id="ProtNLM"/>
    </source>
</evidence>
<evidence type="ECO:0000256" key="1">
    <source>
        <dbReference type="SAM" id="MobiDB-lite"/>
    </source>
</evidence>
<dbReference type="EMBL" id="JAVTLL010000016">
    <property type="protein sequence ID" value="MDT7843669.1"/>
    <property type="molecule type" value="Genomic_DNA"/>
</dbReference>
<dbReference type="Proteomes" id="UP001257948">
    <property type="component" value="Unassembled WGS sequence"/>
</dbReference>
<keyword evidence="3" id="KW-1185">Reference proteome</keyword>
<dbReference type="RefSeq" id="WP_314203148.1">
    <property type="nucleotide sequence ID" value="NZ_JAVTLL010000016.1"/>
</dbReference>
<reference evidence="3" key="1">
    <citation type="submission" date="2023-07" db="EMBL/GenBank/DDBJ databases">
        <title>Draft genome sequence of the endophytic actinobacterium Streptomyces justiciae WPN32, a potential antibiotic producer.</title>
        <authorList>
            <person name="Yasawong M."/>
            <person name="Pana W."/>
            <person name="Ganta P."/>
            <person name="Santapan N."/>
            <person name="Songngamsuk T."/>
            <person name="Phatcharaharikarn M."/>
            <person name="Kerdtoob S."/>
            <person name="Nantapong N."/>
        </authorList>
    </citation>
    <scope>NUCLEOTIDE SEQUENCE [LARGE SCALE GENOMIC DNA]</scope>
    <source>
        <strain evidence="3">WPN32</strain>
    </source>
</reference>
<sequence>MTDHPETFLNHLRTAAVGVLERFPEQLKPEIYALSFRIWRTDGDDRHPYVAIGYNTESQYEREKYPGDEGEVRWNYAYWLLDGFEMLGNIPEDPAGSRVYVEEVRQLGVWYEGELDLDRVLHDDDLRARTDLLRLHFYDAVIDLARHLHADGVIEKTLGRPLPVVVFDMDCPGWEADATEYANPPELIEEFMAWQRESGEFGESEEADPDEAEGAGSGRGRHSG</sequence>
<protein>
    <recommendedName>
        <fullName evidence="4">DUF4303 domain-containing protein</fullName>
    </recommendedName>
</protein>
<organism evidence="2 3">
    <name type="scientific">Streptomyces justiciae</name>
    <dbReference type="NCBI Taxonomy" id="2780140"/>
    <lineage>
        <taxon>Bacteria</taxon>
        <taxon>Bacillati</taxon>
        <taxon>Actinomycetota</taxon>
        <taxon>Actinomycetes</taxon>
        <taxon>Kitasatosporales</taxon>
        <taxon>Streptomycetaceae</taxon>
        <taxon>Streptomyces</taxon>
    </lineage>
</organism>
<feature type="compositionally biased region" description="Acidic residues" evidence="1">
    <location>
        <begin position="200"/>
        <end position="213"/>
    </location>
</feature>